<evidence type="ECO:0000313" key="22">
    <source>
        <dbReference type="EMBL" id="QGR03485.1"/>
    </source>
</evidence>
<keyword evidence="13 19" id="KW-0464">Manganese</keyword>
<gene>
    <name evidence="20 22" type="primary">dnaQ</name>
    <name evidence="22" type="ORF">EDL80_02805</name>
</gene>
<feature type="binding site" evidence="19">
    <location>
        <position position="161"/>
    </location>
    <ligand>
        <name>a divalent metal cation</name>
        <dbReference type="ChEBI" id="CHEBI:60240"/>
        <label>1</label>
        <note>catalytic</note>
    </ligand>
</feature>
<comment type="catalytic activity">
    <reaction evidence="16 20">
        <text>DNA(n) + a 2'-deoxyribonucleoside 5'-triphosphate = DNA(n+1) + diphosphate</text>
        <dbReference type="Rhea" id="RHEA:22508"/>
        <dbReference type="Rhea" id="RHEA-COMP:17339"/>
        <dbReference type="Rhea" id="RHEA-COMP:17340"/>
        <dbReference type="ChEBI" id="CHEBI:33019"/>
        <dbReference type="ChEBI" id="CHEBI:61560"/>
        <dbReference type="ChEBI" id="CHEBI:173112"/>
        <dbReference type="EC" id="2.7.7.7"/>
    </reaction>
</comment>
<dbReference type="CDD" id="cd06131">
    <property type="entry name" value="DNA_pol_III_epsilon_Ecoli_like"/>
    <property type="match status" value="1"/>
</dbReference>
<keyword evidence="12 20" id="KW-0239">DNA-directed DNA polymerase</keyword>
<comment type="cofactor">
    <cofactor evidence="19">
        <name>Mg(2+)</name>
        <dbReference type="ChEBI" id="CHEBI:18420"/>
    </cofactor>
    <cofactor evidence="19">
        <name>Mn(2+)</name>
        <dbReference type="ChEBI" id="CHEBI:29035"/>
    </cofactor>
    <text evidence="19">Binds 2 divalent metal cations. Magnesium or manganese.</text>
</comment>
<dbReference type="InterPro" id="IPR006054">
    <property type="entry name" value="DnaQ"/>
</dbReference>
<keyword evidence="6 20" id="KW-0235">DNA replication</keyword>
<keyword evidence="4 20" id="KW-0808">Transferase</keyword>
<dbReference type="InterPro" id="IPR006309">
    <property type="entry name" value="DnaQ_proteo"/>
</dbReference>
<evidence type="ECO:0000313" key="23">
    <source>
        <dbReference type="Proteomes" id="UP000422822"/>
    </source>
</evidence>
<dbReference type="GO" id="GO:0046872">
    <property type="term" value="F:metal ion binding"/>
    <property type="evidence" value="ECO:0007669"/>
    <property type="project" value="UniProtKB-KW"/>
</dbReference>
<feature type="binding site" evidence="18">
    <location>
        <position position="15"/>
    </location>
    <ligand>
        <name>substrate</name>
    </ligand>
</feature>
<evidence type="ECO:0000256" key="5">
    <source>
        <dbReference type="ARBA" id="ARBA00022695"/>
    </source>
</evidence>
<keyword evidence="8 19" id="KW-0479">Metal-binding</keyword>
<dbReference type="Proteomes" id="UP000422822">
    <property type="component" value="Chromosome"/>
</dbReference>
<evidence type="ECO:0000256" key="18">
    <source>
        <dbReference type="PIRSR" id="PIRSR606309-2"/>
    </source>
</evidence>
<proteinExistence type="predicted"/>
<evidence type="ECO:0000256" key="20">
    <source>
        <dbReference type="RuleBase" id="RU364087"/>
    </source>
</evidence>
<feature type="binding site" evidence="18">
    <location>
        <position position="63"/>
    </location>
    <ligand>
        <name>substrate</name>
    </ligand>
</feature>
<dbReference type="GO" id="GO:0008408">
    <property type="term" value="F:3'-5' exonuclease activity"/>
    <property type="evidence" value="ECO:0007669"/>
    <property type="project" value="TreeGrafter"/>
</dbReference>
<dbReference type="GO" id="GO:0003677">
    <property type="term" value="F:DNA binding"/>
    <property type="evidence" value="ECO:0007669"/>
    <property type="project" value="InterPro"/>
</dbReference>
<dbReference type="EMBL" id="CP033455">
    <property type="protein sequence ID" value="QGR03485.1"/>
    <property type="molecule type" value="Genomic_DNA"/>
</dbReference>
<evidence type="ECO:0000256" key="14">
    <source>
        <dbReference type="ARBA" id="ARBA00025483"/>
    </source>
</evidence>
<evidence type="ECO:0000256" key="4">
    <source>
        <dbReference type="ARBA" id="ARBA00022679"/>
    </source>
</evidence>
<evidence type="ECO:0000256" key="11">
    <source>
        <dbReference type="ARBA" id="ARBA00022842"/>
    </source>
</evidence>
<dbReference type="NCBIfam" id="TIGR00573">
    <property type="entry name" value="dnaq"/>
    <property type="match status" value="1"/>
</dbReference>
<feature type="binding site" evidence="19">
    <location>
        <position position="13"/>
    </location>
    <ligand>
        <name>a divalent metal cation</name>
        <dbReference type="ChEBI" id="CHEBI:60240"/>
        <label>1</label>
        <note>catalytic</note>
    </ligand>
</feature>
<sequence length="243" mass="27907">MSYYKGIREIVLDTETTGLDADGGDRIIEMGCIELVDRVFTGKVFHEYINPERDIPYYATKIHGITVDMLKDKPKFSEIADKFLEFVGGSTLVIHNAGFDIKFIKMELDRIQKNYNSDFQVVDTLILARKKFPGVSSTLDALCKRFNISLQDRKFHGALLDATLLGKVYVQLMGGLQRSLDFQDNSGVFQSNSCSNYIHSKSYIKPRLHKVSEEEITKHKMLLEKIKNPIWNNIFYEKAKSYN</sequence>
<dbReference type="PANTHER" id="PTHR30231">
    <property type="entry name" value="DNA POLYMERASE III SUBUNIT EPSILON"/>
    <property type="match status" value="1"/>
</dbReference>
<feature type="binding site" evidence="18">
    <location>
        <position position="161"/>
    </location>
    <ligand>
        <name>substrate</name>
    </ligand>
</feature>
<evidence type="ECO:0000256" key="16">
    <source>
        <dbReference type="ARBA" id="ARBA00049244"/>
    </source>
</evidence>
<dbReference type="RefSeq" id="WP_158406668.1">
    <property type="nucleotide sequence ID" value="NZ_CP033454.1"/>
</dbReference>
<evidence type="ECO:0000256" key="13">
    <source>
        <dbReference type="ARBA" id="ARBA00023211"/>
    </source>
</evidence>
<keyword evidence="11 19" id="KW-0460">Magnesium</keyword>
<dbReference type="GO" id="GO:0003887">
    <property type="term" value="F:DNA-directed DNA polymerase activity"/>
    <property type="evidence" value="ECO:0007669"/>
    <property type="project" value="UniProtKB-KW"/>
</dbReference>
<dbReference type="GO" id="GO:0005829">
    <property type="term" value="C:cytosol"/>
    <property type="evidence" value="ECO:0007669"/>
    <property type="project" value="TreeGrafter"/>
</dbReference>
<evidence type="ECO:0000256" key="12">
    <source>
        <dbReference type="ARBA" id="ARBA00022932"/>
    </source>
</evidence>
<evidence type="ECO:0000256" key="7">
    <source>
        <dbReference type="ARBA" id="ARBA00022722"/>
    </source>
</evidence>
<name>A0AAE6QDC5_EHRRU</name>
<dbReference type="EC" id="2.7.7.7" evidence="2 20"/>
<evidence type="ECO:0000256" key="10">
    <source>
        <dbReference type="ARBA" id="ARBA00022839"/>
    </source>
</evidence>
<evidence type="ECO:0000256" key="15">
    <source>
        <dbReference type="ARBA" id="ARBA00026073"/>
    </source>
</evidence>
<evidence type="ECO:0000256" key="17">
    <source>
        <dbReference type="PIRSR" id="PIRSR606309-1"/>
    </source>
</evidence>
<feature type="binding site" evidence="18">
    <location>
        <position position="13"/>
    </location>
    <ligand>
        <name>substrate</name>
    </ligand>
</feature>
<keyword evidence="5 20" id="KW-0548">Nucleotidyltransferase</keyword>
<dbReference type="Pfam" id="PF00929">
    <property type="entry name" value="RNase_T"/>
    <property type="match status" value="1"/>
</dbReference>
<evidence type="ECO:0000256" key="2">
    <source>
        <dbReference type="ARBA" id="ARBA00012417"/>
    </source>
</evidence>
<dbReference type="FunFam" id="3.30.420.10:FF:000012">
    <property type="entry name" value="DNA polymerase III subunit epsilon"/>
    <property type="match status" value="1"/>
</dbReference>
<dbReference type="PANTHER" id="PTHR30231:SF41">
    <property type="entry name" value="DNA POLYMERASE III SUBUNIT EPSILON"/>
    <property type="match status" value="1"/>
</dbReference>
<keyword evidence="7 20" id="KW-0540">Nuclease</keyword>
<accession>A0AAE6QDC5</accession>
<dbReference type="SUPFAM" id="SSF53098">
    <property type="entry name" value="Ribonuclease H-like"/>
    <property type="match status" value="1"/>
</dbReference>
<evidence type="ECO:0000256" key="3">
    <source>
        <dbReference type="ARBA" id="ARBA00020352"/>
    </source>
</evidence>
<dbReference type="Gene3D" id="3.30.420.10">
    <property type="entry name" value="Ribonuclease H-like superfamily/Ribonuclease H"/>
    <property type="match status" value="1"/>
</dbReference>
<keyword evidence="23" id="KW-1185">Reference proteome</keyword>
<organism evidence="22 23">
    <name type="scientific">Ehrlichia ruminantium</name>
    <name type="common">heartwater rickettsia</name>
    <name type="synonym">Cowdria ruminantium</name>
    <dbReference type="NCBI Taxonomy" id="779"/>
    <lineage>
        <taxon>Bacteria</taxon>
        <taxon>Pseudomonadati</taxon>
        <taxon>Pseudomonadota</taxon>
        <taxon>Alphaproteobacteria</taxon>
        <taxon>Rickettsiales</taxon>
        <taxon>Anaplasmataceae</taxon>
        <taxon>Ehrlichia</taxon>
    </lineage>
</organism>
<dbReference type="NCBIfam" id="TIGR01406">
    <property type="entry name" value="dnaQ_proteo"/>
    <property type="match status" value="1"/>
</dbReference>
<evidence type="ECO:0000256" key="1">
    <source>
        <dbReference type="ARBA" id="ARBA00001936"/>
    </source>
</evidence>
<dbReference type="AlphaFoldDB" id="A0AAE6QDC5"/>
<dbReference type="GO" id="GO:0045004">
    <property type="term" value="P:DNA replication proofreading"/>
    <property type="evidence" value="ECO:0007669"/>
    <property type="project" value="TreeGrafter"/>
</dbReference>
<comment type="cofactor">
    <cofactor evidence="1 20">
        <name>Mn(2+)</name>
        <dbReference type="ChEBI" id="CHEBI:29035"/>
    </cofactor>
</comment>
<dbReference type="InterPro" id="IPR036397">
    <property type="entry name" value="RNaseH_sf"/>
</dbReference>
<evidence type="ECO:0000259" key="21">
    <source>
        <dbReference type="SMART" id="SM00479"/>
    </source>
</evidence>
<evidence type="ECO:0000256" key="19">
    <source>
        <dbReference type="PIRSR" id="PIRSR606309-3"/>
    </source>
</evidence>
<comment type="subunit">
    <text evidence="15 20">DNA polymerase III contains a core (composed of alpha, epsilon and theta chains) that associates with a tau subunit. This core dimerizes to form the POLIII' complex. PolIII' associates with the gamma complex (composed of gamma, delta, delta', psi and chi chains) and with the beta chain to form the complete DNA polymerase III complex.</text>
</comment>
<feature type="active site" description="Proton acceptor" evidence="17">
    <location>
        <position position="156"/>
    </location>
</feature>
<dbReference type="NCBIfam" id="NF004316">
    <property type="entry name" value="PRK05711.1"/>
    <property type="match status" value="1"/>
</dbReference>
<comment type="function">
    <text evidence="14 20">DNA polymerase III is a complex, multichain enzyme responsible for most of the replicative synthesis in bacteria. The epsilon subunit contain the editing function and is a proofreading 3'-5' exonuclease.</text>
</comment>
<protein>
    <recommendedName>
        <fullName evidence="3 20">DNA polymerase III subunit epsilon</fullName>
        <ecNumber evidence="2 20">2.7.7.7</ecNumber>
    </recommendedName>
</protein>
<evidence type="ECO:0000256" key="9">
    <source>
        <dbReference type="ARBA" id="ARBA00022801"/>
    </source>
</evidence>
<dbReference type="InterPro" id="IPR013520">
    <property type="entry name" value="Ribonucl_H"/>
</dbReference>
<keyword evidence="10 20" id="KW-0269">Exonuclease</keyword>
<reference evidence="22 23" key="1">
    <citation type="submission" date="2018-10" db="EMBL/GenBank/DDBJ databases">
        <title>Propagation and draft genome sequences of three atypical Erhlichia ruminantium isolates.</title>
        <authorList>
            <person name="Liebenberg J."/>
            <person name="Steyn H."/>
            <person name="Josemans A."/>
            <person name="Zweygarth E."/>
        </authorList>
    </citation>
    <scope>NUCLEOTIDE SEQUENCE [LARGE SCALE GENOMIC DNA]</scope>
    <source>
        <strain evidence="22 23">Omatjenne</strain>
    </source>
</reference>
<evidence type="ECO:0000256" key="6">
    <source>
        <dbReference type="ARBA" id="ARBA00022705"/>
    </source>
</evidence>
<dbReference type="InterPro" id="IPR012337">
    <property type="entry name" value="RNaseH-like_sf"/>
</dbReference>
<feature type="domain" description="Exonuclease" evidence="21">
    <location>
        <begin position="8"/>
        <end position="178"/>
    </location>
</feature>
<evidence type="ECO:0000256" key="8">
    <source>
        <dbReference type="ARBA" id="ARBA00022723"/>
    </source>
</evidence>
<dbReference type="SMART" id="SM00479">
    <property type="entry name" value="EXOIII"/>
    <property type="match status" value="1"/>
</dbReference>
<keyword evidence="9 20" id="KW-0378">Hydrolase</keyword>
<feature type="binding site" evidence="19">
    <location>
        <position position="15"/>
    </location>
    <ligand>
        <name>a divalent metal cation</name>
        <dbReference type="ChEBI" id="CHEBI:60240"/>
        <label>1</label>
        <note>catalytic</note>
    </ligand>
</feature>